<accession>A0ABR9GFI8</accession>
<evidence type="ECO:0000313" key="1">
    <source>
        <dbReference type="EMBL" id="MBE1162785.1"/>
    </source>
</evidence>
<organism evidence="1 2">
    <name type="scientific">Dyella acidiphila</name>
    <dbReference type="NCBI Taxonomy" id="2775866"/>
    <lineage>
        <taxon>Bacteria</taxon>
        <taxon>Pseudomonadati</taxon>
        <taxon>Pseudomonadota</taxon>
        <taxon>Gammaproteobacteria</taxon>
        <taxon>Lysobacterales</taxon>
        <taxon>Rhodanobacteraceae</taxon>
        <taxon>Dyella</taxon>
    </lineage>
</organism>
<name>A0ABR9GFI8_9GAMM</name>
<protein>
    <recommendedName>
        <fullName evidence="3">PilZ domain-containing protein</fullName>
    </recommendedName>
</protein>
<dbReference type="EMBL" id="JACZZA010000016">
    <property type="protein sequence ID" value="MBE1162785.1"/>
    <property type="molecule type" value="Genomic_DNA"/>
</dbReference>
<proteinExistence type="predicted"/>
<keyword evidence="2" id="KW-1185">Reference proteome</keyword>
<dbReference type="RefSeq" id="WP_192557624.1">
    <property type="nucleotide sequence ID" value="NZ_JACZZA010000016.1"/>
</dbReference>
<evidence type="ECO:0008006" key="3">
    <source>
        <dbReference type="Google" id="ProtNLM"/>
    </source>
</evidence>
<sequence>MKTMINKIQFLANNSTGVPIYYSNAVDVGHSPGLSVTSIDNGNIALYDKDILFKVKKNPPTQTKNRVDIYMSLESACNLAGELARFTVNVQPVVWPLFRGDPNKNAGGRMKLPGIISSYSSRGVRVIARVSSGVSMQQENCYVNIDIEVPADGHIMMKGTELHIGVSLDPPKGAHDYKAGSLVVVPLHELQKGTGEQNPIQKVTGDFMLEFTPGVAAGLAVLLNQVCGCRAHS</sequence>
<reference evidence="1 2" key="1">
    <citation type="submission" date="2020-09" db="EMBL/GenBank/DDBJ databases">
        <title>Dyella sp. 7MK23 isolated from forest soil.</title>
        <authorList>
            <person name="Fu J."/>
        </authorList>
    </citation>
    <scope>NUCLEOTIDE SEQUENCE [LARGE SCALE GENOMIC DNA]</scope>
    <source>
        <strain evidence="1 2">7MK23</strain>
    </source>
</reference>
<gene>
    <name evidence="1" type="ORF">IGX34_20565</name>
</gene>
<comment type="caution">
    <text evidence="1">The sequence shown here is derived from an EMBL/GenBank/DDBJ whole genome shotgun (WGS) entry which is preliminary data.</text>
</comment>
<dbReference type="Proteomes" id="UP000651010">
    <property type="component" value="Unassembled WGS sequence"/>
</dbReference>
<evidence type="ECO:0000313" key="2">
    <source>
        <dbReference type="Proteomes" id="UP000651010"/>
    </source>
</evidence>